<dbReference type="EMBL" id="FOAZ01000002">
    <property type="protein sequence ID" value="SEK44902.1"/>
    <property type="molecule type" value="Genomic_DNA"/>
</dbReference>
<dbReference type="Pfam" id="PF01928">
    <property type="entry name" value="CYTH"/>
    <property type="match status" value="1"/>
</dbReference>
<gene>
    <name evidence="3" type="ORF">SAMN05414137_10264</name>
</gene>
<dbReference type="InterPro" id="IPR023577">
    <property type="entry name" value="CYTH_domain"/>
</dbReference>
<dbReference type="STRING" id="235985.SAMN05414137_10264"/>
<accession>A0A1H7H6I6</accession>
<evidence type="ECO:0000313" key="3">
    <source>
        <dbReference type="EMBL" id="SEK44902.1"/>
    </source>
</evidence>
<dbReference type="AlphaFoldDB" id="A0A1H7H6I6"/>
<dbReference type="InterPro" id="IPR007899">
    <property type="entry name" value="CHAD_dom"/>
</dbReference>
<reference evidence="4" key="1">
    <citation type="submission" date="2016-10" db="EMBL/GenBank/DDBJ databases">
        <authorList>
            <person name="Varghese N."/>
        </authorList>
    </citation>
    <scope>NUCLEOTIDE SEQUENCE [LARGE SCALE GENOMIC DNA]</scope>
    <source>
        <strain evidence="4">DSM 45096 / BCRC 16803 / CGMCC 4.1857 / CIP 109030 / JCM 12277 / KCTC 19219 / NBRC 100920 / 33214</strain>
    </source>
</reference>
<dbReference type="Gene3D" id="2.40.320.10">
    <property type="entry name" value="Hypothetical Protein Pfu-838710-001"/>
    <property type="match status" value="1"/>
</dbReference>
<proteinExistence type="predicted"/>
<dbReference type="PANTHER" id="PTHR39339">
    <property type="entry name" value="SLR1444 PROTEIN"/>
    <property type="match status" value="1"/>
</dbReference>
<feature type="region of interest" description="Disordered" evidence="1">
    <location>
        <begin position="438"/>
        <end position="460"/>
    </location>
</feature>
<organism evidence="3 4">
    <name type="scientific">Streptacidiphilus jiangxiensis</name>
    <dbReference type="NCBI Taxonomy" id="235985"/>
    <lineage>
        <taxon>Bacteria</taxon>
        <taxon>Bacillati</taxon>
        <taxon>Actinomycetota</taxon>
        <taxon>Actinomycetes</taxon>
        <taxon>Kitasatosporales</taxon>
        <taxon>Streptomycetaceae</taxon>
        <taxon>Streptacidiphilus</taxon>
    </lineage>
</organism>
<evidence type="ECO:0000313" key="4">
    <source>
        <dbReference type="Proteomes" id="UP000183015"/>
    </source>
</evidence>
<dbReference type="InterPro" id="IPR033469">
    <property type="entry name" value="CYTH-like_dom_sf"/>
</dbReference>
<protein>
    <submittedName>
        <fullName evidence="3">CHAD domain-containing protein</fullName>
    </submittedName>
</protein>
<dbReference type="InterPro" id="IPR038186">
    <property type="entry name" value="CHAD_dom_sf"/>
</dbReference>
<evidence type="ECO:0000256" key="1">
    <source>
        <dbReference type="SAM" id="MobiDB-lite"/>
    </source>
</evidence>
<dbReference type="PROSITE" id="PS51708">
    <property type="entry name" value="CHAD"/>
    <property type="match status" value="1"/>
</dbReference>
<dbReference type="Proteomes" id="UP000183015">
    <property type="component" value="Unassembled WGS sequence"/>
</dbReference>
<evidence type="ECO:0000259" key="2">
    <source>
        <dbReference type="PROSITE" id="PS51708"/>
    </source>
</evidence>
<dbReference type="CDD" id="cd07374">
    <property type="entry name" value="CYTH-like_Pase"/>
    <property type="match status" value="1"/>
</dbReference>
<dbReference type="Pfam" id="PF05235">
    <property type="entry name" value="CHAD"/>
    <property type="match status" value="1"/>
</dbReference>
<dbReference type="eggNOG" id="COG5607">
    <property type="taxonomic scope" value="Bacteria"/>
</dbReference>
<dbReference type="SMART" id="SM01118">
    <property type="entry name" value="CYTH"/>
    <property type="match status" value="1"/>
</dbReference>
<keyword evidence="4" id="KW-1185">Reference proteome</keyword>
<dbReference type="SUPFAM" id="SSF55154">
    <property type="entry name" value="CYTH-like phosphatases"/>
    <property type="match status" value="1"/>
</dbReference>
<dbReference type="PANTHER" id="PTHR39339:SF1">
    <property type="entry name" value="CHAD DOMAIN-CONTAINING PROTEIN"/>
    <property type="match status" value="1"/>
</dbReference>
<dbReference type="Gene3D" id="1.40.20.10">
    <property type="entry name" value="CHAD domain"/>
    <property type="match status" value="1"/>
</dbReference>
<feature type="domain" description="CHAD" evidence="2">
    <location>
        <begin position="226"/>
        <end position="507"/>
    </location>
</feature>
<sequence>MPSNAHMEHEITFDGIPAGDLTDVKTAGVARTQAAETEVLDAVYYDTPGHDLLRHGATLRRRAGGHDPGWHLKIADEHGGRREIACPLDGGAAEGEVPRQLRTLACAYARGGRLRPVAHLLTHRRRVLWLDAKGRPLAELAADHVAARVLDLSAQPGAFGPLPELTTWDETEVELTGGDTDLLDAAARQLTGQGLDPAERGIKLARALRAAGLDTQRVPRVSVAHAGAATEAAVAAMRRHADRLTGLDPAVRLDEHDAVHQMRVTARRLRSLLRACSRLFDPRATDELGVDLRWLGHQLGTYREPEALRERLTAQARDVPADCDPHRAEWKLRKVLGRRRRRAHRQLVAALSSARYFTLLDRLEEFLADPPVRGEKQAGRGRAKRILRHEVRRTRRRLRRALELPGGARRDEALHRARKAAKRTRYLSEALEPVLGSAARKSEARHREIHKRLGRHQDARSAEQALTVLAHTDGTRSDEAFAFGVLRAHQHDETPADIDAARRAAGL</sequence>
<name>A0A1H7H6I6_STRJI</name>
<dbReference type="SMART" id="SM00880">
    <property type="entry name" value="CHAD"/>
    <property type="match status" value="1"/>
</dbReference>